<comment type="cofactor">
    <cofactor evidence="1">
        <name>Fe cation</name>
        <dbReference type="ChEBI" id="CHEBI:24875"/>
    </cofactor>
</comment>
<evidence type="ECO:0000313" key="11">
    <source>
        <dbReference type="Proteomes" id="UP000636800"/>
    </source>
</evidence>
<proteinExistence type="inferred from homology"/>
<dbReference type="PANTHER" id="PTHR42769">
    <property type="entry name" value="SUPEROXIDE DISMUTASE"/>
    <property type="match status" value="1"/>
</dbReference>
<dbReference type="Pfam" id="PF02777">
    <property type="entry name" value="Sod_Fe_C"/>
    <property type="match status" value="1"/>
</dbReference>
<dbReference type="GO" id="GO:0004784">
    <property type="term" value="F:superoxide dismutase activity"/>
    <property type="evidence" value="ECO:0007669"/>
    <property type="project" value="UniProtKB-EC"/>
</dbReference>
<dbReference type="InterPro" id="IPR001189">
    <property type="entry name" value="Mn/Fe_SOD"/>
</dbReference>
<evidence type="ECO:0000256" key="2">
    <source>
        <dbReference type="ARBA" id="ARBA00008714"/>
    </source>
</evidence>
<evidence type="ECO:0000259" key="7">
    <source>
        <dbReference type="Pfam" id="PF00081"/>
    </source>
</evidence>
<evidence type="ECO:0000313" key="12">
    <source>
        <dbReference type="Proteomes" id="UP000639772"/>
    </source>
</evidence>
<dbReference type="Gene3D" id="3.55.40.20">
    <property type="entry name" value="Iron/manganese superoxide dismutase, C-terminal domain"/>
    <property type="match status" value="1"/>
</dbReference>
<dbReference type="InterPro" id="IPR019831">
    <property type="entry name" value="Mn/Fe_SOD_N"/>
</dbReference>
<feature type="domain" description="Manganese/iron superoxide dismutase C-terminal" evidence="8">
    <location>
        <begin position="147"/>
        <end position="264"/>
    </location>
</feature>
<organism evidence="10 12">
    <name type="scientific">Vanilla planifolia</name>
    <name type="common">Vanilla</name>
    <dbReference type="NCBI Taxonomy" id="51239"/>
    <lineage>
        <taxon>Eukaryota</taxon>
        <taxon>Viridiplantae</taxon>
        <taxon>Streptophyta</taxon>
        <taxon>Embryophyta</taxon>
        <taxon>Tracheophyta</taxon>
        <taxon>Spermatophyta</taxon>
        <taxon>Magnoliopsida</taxon>
        <taxon>Liliopsida</taxon>
        <taxon>Asparagales</taxon>
        <taxon>Orchidaceae</taxon>
        <taxon>Vanilloideae</taxon>
        <taxon>Vanilleae</taxon>
        <taxon>Vanilla</taxon>
    </lineage>
</organism>
<dbReference type="InterPro" id="IPR019832">
    <property type="entry name" value="Mn/Fe_SOD_C"/>
</dbReference>
<reference evidence="11 12" key="1">
    <citation type="journal article" date="2020" name="Nat. Food">
        <title>A phased Vanilla planifolia genome enables genetic improvement of flavour and production.</title>
        <authorList>
            <person name="Hasing T."/>
            <person name="Tang H."/>
            <person name="Brym M."/>
            <person name="Khazi F."/>
            <person name="Huang T."/>
            <person name="Chambers A.H."/>
        </authorList>
    </citation>
    <scope>NUCLEOTIDE SEQUENCE [LARGE SCALE GENOMIC DNA]</scope>
    <source>
        <tissue evidence="10">Leaf</tissue>
    </source>
</reference>
<keyword evidence="11" id="KW-1185">Reference proteome</keyword>
<evidence type="ECO:0000256" key="6">
    <source>
        <dbReference type="ARBA" id="ARBA00049204"/>
    </source>
</evidence>
<dbReference type="SUPFAM" id="SSF54719">
    <property type="entry name" value="Fe,Mn superoxide dismutase (SOD), C-terminal domain"/>
    <property type="match status" value="1"/>
</dbReference>
<dbReference type="PROSITE" id="PS00088">
    <property type="entry name" value="SOD_MN"/>
    <property type="match status" value="1"/>
</dbReference>
<dbReference type="AlphaFoldDB" id="A0A835SC55"/>
<dbReference type="PRINTS" id="PR01703">
    <property type="entry name" value="MNSODISMTASE"/>
</dbReference>
<dbReference type="Proteomes" id="UP000639772">
    <property type="component" value="Chromosome 1"/>
</dbReference>
<dbReference type="InterPro" id="IPR036314">
    <property type="entry name" value="SOD_C_sf"/>
</dbReference>
<evidence type="ECO:0000313" key="10">
    <source>
        <dbReference type="EMBL" id="KAG0500912.1"/>
    </source>
</evidence>
<sequence length="324" mass="37360">MRYGLPGYVLSTSTALGSPPLRYGRSKPTKWERIGRGGWTSPKLKCAPISVRSQFLLTPPPYPLASLEPHMSQETVESHWSRHHREHLESLNTHVVGTELRDMPLEDIIIASYNKGDPLPVFIHAAQTWNHDFFWHSMKPGGGGRPSGVLLRLIERDFGSFEQFLNEFRVAALSQFGSGWAWLTYKANRLDVGNAINPCPSEQDNKLVVAKTPNAINPLVWDYSPLLAVDVWEHAYYLDYEDRRSEYISIFLDKLVSWDAVSSRLEVAMAKAEERAREEELRERKKRMTLFCPMMKVCRFIWTVMMVMIRMWNDLMKLTIESKS</sequence>
<name>A0A835SC55_VANPL</name>
<evidence type="ECO:0000256" key="1">
    <source>
        <dbReference type="ARBA" id="ARBA00001962"/>
    </source>
</evidence>
<dbReference type="GO" id="GO:0046872">
    <property type="term" value="F:metal ion binding"/>
    <property type="evidence" value="ECO:0007669"/>
    <property type="project" value="UniProtKB-KW"/>
</dbReference>
<dbReference type="Gene3D" id="1.10.287.990">
    <property type="entry name" value="Fe,Mn superoxide dismutase (SOD) domain"/>
    <property type="match status" value="1"/>
</dbReference>
<evidence type="ECO:0000256" key="3">
    <source>
        <dbReference type="ARBA" id="ARBA00012682"/>
    </source>
</evidence>
<accession>A0A835SC55</accession>
<gene>
    <name evidence="10" type="ORF">HPP92_000984</name>
    <name evidence="9" type="ORF">HPP92_001147</name>
</gene>
<dbReference type="PANTHER" id="PTHR42769:SF3">
    <property type="entry name" value="SUPEROXIDE DISMUTASE [FE] 2, CHLOROPLASTIC"/>
    <property type="match status" value="1"/>
</dbReference>
<evidence type="ECO:0000256" key="4">
    <source>
        <dbReference type="ARBA" id="ARBA00022723"/>
    </source>
</evidence>
<keyword evidence="5" id="KW-0560">Oxidoreductase</keyword>
<evidence type="ECO:0000256" key="5">
    <source>
        <dbReference type="ARBA" id="ARBA00023002"/>
    </source>
</evidence>
<evidence type="ECO:0000259" key="8">
    <source>
        <dbReference type="Pfam" id="PF02777"/>
    </source>
</evidence>
<dbReference type="EMBL" id="JADCNM010000001">
    <property type="protein sequence ID" value="KAG0500912.1"/>
    <property type="molecule type" value="Genomic_DNA"/>
</dbReference>
<dbReference type="Pfam" id="PF00081">
    <property type="entry name" value="Sod_Fe_N"/>
    <property type="match status" value="1"/>
</dbReference>
<evidence type="ECO:0000313" key="9">
    <source>
        <dbReference type="EMBL" id="KAG0496456.1"/>
    </source>
</evidence>
<dbReference type="SUPFAM" id="SSF46609">
    <property type="entry name" value="Fe,Mn superoxide dismutase (SOD), N-terminal domain"/>
    <property type="match status" value="1"/>
</dbReference>
<comment type="catalytic activity">
    <reaction evidence="6">
        <text>2 superoxide + 2 H(+) = H2O2 + O2</text>
        <dbReference type="Rhea" id="RHEA:20696"/>
        <dbReference type="ChEBI" id="CHEBI:15378"/>
        <dbReference type="ChEBI" id="CHEBI:15379"/>
        <dbReference type="ChEBI" id="CHEBI:16240"/>
        <dbReference type="ChEBI" id="CHEBI:18421"/>
        <dbReference type="EC" id="1.15.1.1"/>
    </reaction>
</comment>
<dbReference type="GO" id="GO:0042644">
    <property type="term" value="C:chloroplast nucleoid"/>
    <property type="evidence" value="ECO:0007669"/>
    <property type="project" value="TreeGrafter"/>
</dbReference>
<dbReference type="Proteomes" id="UP000636800">
    <property type="component" value="Chromosome 1"/>
</dbReference>
<protein>
    <recommendedName>
        <fullName evidence="3">superoxide dismutase</fullName>
        <ecNumber evidence="3">1.15.1.1</ecNumber>
    </recommendedName>
</protein>
<dbReference type="EMBL" id="JADCNL010000001">
    <property type="protein sequence ID" value="KAG0496456.1"/>
    <property type="molecule type" value="Genomic_DNA"/>
</dbReference>
<keyword evidence="4" id="KW-0479">Metal-binding</keyword>
<dbReference type="InterPro" id="IPR036324">
    <property type="entry name" value="Mn/Fe_SOD_N_sf"/>
</dbReference>
<comment type="caution">
    <text evidence="10">The sequence shown here is derived from an EMBL/GenBank/DDBJ whole genome shotgun (WGS) entry which is preliminary data.</text>
</comment>
<comment type="similarity">
    <text evidence="2">Belongs to the iron/manganese superoxide dismutase family.</text>
</comment>
<dbReference type="OrthoDB" id="239262at2759"/>
<dbReference type="EC" id="1.15.1.1" evidence="3"/>
<dbReference type="InterPro" id="IPR019833">
    <property type="entry name" value="Mn/Fe_SOD_BS"/>
</dbReference>
<dbReference type="FunFam" id="3.55.40.20:FF:000005">
    <property type="entry name" value="Superoxide dismutase"/>
    <property type="match status" value="1"/>
</dbReference>
<feature type="domain" description="Manganese/iron superoxide dismutase N-terminal" evidence="7">
    <location>
        <begin position="55"/>
        <end position="139"/>
    </location>
</feature>